<dbReference type="EMBL" id="BMAU01021192">
    <property type="protein sequence ID" value="GFX96541.1"/>
    <property type="molecule type" value="Genomic_DNA"/>
</dbReference>
<evidence type="ECO:0000313" key="1">
    <source>
        <dbReference type="EMBL" id="GFX96541.1"/>
    </source>
</evidence>
<gene>
    <name evidence="1" type="ORF">TNCV_1442151</name>
</gene>
<accession>A0A8X6UXH7</accession>
<protein>
    <submittedName>
        <fullName evidence="1">Uncharacterized protein</fullName>
    </submittedName>
</protein>
<dbReference type="Proteomes" id="UP000887159">
    <property type="component" value="Unassembled WGS sequence"/>
</dbReference>
<sequence>MTSEAGCLQNQVECPPKLDCMKYSYLHGYQQKDTVVRLNHDVIVIVPGPSNDIGYCSQMALVSVCEGMMDVYRYYSDPNNATNEPISTSVKPVLHPASWFGAGVSNSKANSGQINKV</sequence>
<proteinExistence type="predicted"/>
<comment type="caution">
    <text evidence="1">The sequence shown here is derived from an EMBL/GenBank/DDBJ whole genome shotgun (WGS) entry which is preliminary data.</text>
</comment>
<reference evidence="1" key="1">
    <citation type="submission" date="2020-08" db="EMBL/GenBank/DDBJ databases">
        <title>Multicomponent nature underlies the extraordinary mechanical properties of spider dragline silk.</title>
        <authorList>
            <person name="Kono N."/>
            <person name="Nakamura H."/>
            <person name="Mori M."/>
            <person name="Yoshida Y."/>
            <person name="Ohtoshi R."/>
            <person name="Malay A.D."/>
            <person name="Moran D.A.P."/>
            <person name="Tomita M."/>
            <person name="Numata K."/>
            <person name="Arakawa K."/>
        </authorList>
    </citation>
    <scope>NUCLEOTIDE SEQUENCE</scope>
</reference>
<name>A0A8X6UXH7_TRICX</name>
<evidence type="ECO:0000313" key="2">
    <source>
        <dbReference type="Proteomes" id="UP000887159"/>
    </source>
</evidence>
<organism evidence="1 2">
    <name type="scientific">Trichonephila clavipes</name>
    <name type="common">Golden silk orbweaver</name>
    <name type="synonym">Nephila clavipes</name>
    <dbReference type="NCBI Taxonomy" id="2585209"/>
    <lineage>
        <taxon>Eukaryota</taxon>
        <taxon>Metazoa</taxon>
        <taxon>Ecdysozoa</taxon>
        <taxon>Arthropoda</taxon>
        <taxon>Chelicerata</taxon>
        <taxon>Arachnida</taxon>
        <taxon>Araneae</taxon>
        <taxon>Araneomorphae</taxon>
        <taxon>Entelegynae</taxon>
        <taxon>Araneoidea</taxon>
        <taxon>Nephilidae</taxon>
        <taxon>Trichonephila</taxon>
    </lineage>
</organism>
<keyword evidence="2" id="KW-1185">Reference proteome</keyword>
<dbReference type="AlphaFoldDB" id="A0A8X6UXH7"/>